<keyword evidence="3" id="KW-1185">Reference proteome</keyword>
<feature type="domain" description="DUF7053" evidence="1">
    <location>
        <begin position="7"/>
        <end position="155"/>
    </location>
</feature>
<accession>A0A6A6CGP3</accession>
<dbReference type="Proteomes" id="UP000799537">
    <property type="component" value="Unassembled WGS sequence"/>
</dbReference>
<evidence type="ECO:0000259" key="1">
    <source>
        <dbReference type="Pfam" id="PF23155"/>
    </source>
</evidence>
<gene>
    <name evidence="2" type="ORF">M409DRAFT_55761</name>
</gene>
<name>A0A6A6CGP3_ZASCE</name>
<organism evidence="2 3">
    <name type="scientific">Zasmidium cellare ATCC 36951</name>
    <dbReference type="NCBI Taxonomy" id="1080233"/>
    <lineage>
        <taxon>Eukaryota</taxon>
        <taxon>Fungi</taxon>
        <taxon>Dikarya</taxon>
        <taxon>Ascomycota</taxon>
        <taxon>Pezizomycotina</taxon>
        <taxon>Dothideomycetes</taxon>
        <taxon>Dothideomycetidae</taxon>
        <taxon>Mycosphaerellales</taxon>
        <taxon>Mycosphaerellaceae</taxon>
        <taxon>Zasmidium</taxon>
    </lineage>
</organism>
<dbReference type="Pfam" id="PF23155">
    <property type="entry name" value="DUF7053"/>
    <property type="match status" value="1"/>
</dbReference>
<evidence type="ECO:0000313" key="2">
    <source>
        <dbReference type="EMBL" id="KAF2165348.1"/>
    </source>
</evidence>
<dbReference type="GeneID" id="54566364"/>
<dbReference type="PANTHER" id="PTHR38117:SF1">
    <property type="entry name" value="DUF3074 DOMAIN-CONTAINING PROTEIN"/>
    <property type="match status" value="1"/>
</dbReference>
<dbReference type="PANTHER" id="PTHR38117">
    <property type="entry name" value="NACHT AND WD40 DOMAIN PROTEIN"/>
    <property type="match status" value="1"/>
</dbReference>
<evidence type="ECO:0000313" key="3">
    <source>
        <dbReference type="Proteomes" id="UP000799537"/>
    </source>
</evidence>
<protein>
    <recommendedName>
        <fullName evidence="1">DUF7053 domain-containing protein</fullName>
    </recommendedName>
</protein>
<reference evidence="2" key="1">
    <citation type="journal article" date="2020" name="Stud. Mycol.">
        <title>101 Dothideomycetes genomes: a test case for predicting lifestyles and emergence of pathogens.</title>
        <authorList>
            <person name="Haridas S."/>
            <person name="Albert R."/>
            <person name="Binder M."/>
            <person name="Bloem J."/>
            <person name="Labutti K."/>
            <person name="Salamov A."/>
            <person name="Andreopoulos B."/>
            <person name="Baker S."/>
            <person name="Barry K."/>
            <person name="Bills G."/>
            <person name="Bluhm B."/>
            <person name="Cannon C."/>
            <person name="Castanera R."/>
            <person name="Culley D."/>
            <person name="Daum C."/>
            <person name="Ezra D."/>
            <person name="Gonzalez J."/>
            <person name="Henrissat B."/>
            <person name="Kuo A."/>
            <person name="Liang C."/>
            <person name="Lipzen A."/>
            <person name="Lutzoni F."/>
            <person name="Magnuson J."/>
            <person name="Mondo S."/>
            <person name="Nolan M."/>
            <person name="Ohm R."/>
            <person name="Pangilinan J."/>
            <person name="Park H.-J."/>
            <person name="Ramirez L."/>
            <person name="Alfaro M."/>
            <person name="Sun H."/>
            <person name="Tritt A."/>
            <person name="Yoshinaga Y."/>
            <person name="Zwiers L.-H."/>
            <person name="Turgeon B."/>
            <person name="Goodwin S."/>
            <person name="Spatafora J."/>
            <person name="Crous P."/>
            <person name="Grigoriev I."/>
        </authorList>
    </citation>
    <scope>NUCLEOTIDE SEQUENCE</scope>
    <source>
        <strain evidence="2">ATCC 36951</strain>
    </source>
</reference>
<dbReference type="InterPro" id="IPR055481">
    <property type="entry name" value="DUF7053"/>
</dbReference>
<dbReference type="AlphaFoldDB" id="A0A6A6CGP3"/>
<sequence>MSSTTWQNKVTTPIPADVDPSAIVKILHDHSYILSLNTIVTSHEKVQQEGPREIYNITESIPILPPIWKRSVTFQGSFENKDDGVWTWVTAPMGVNMHAKYVVRWKEEGLEGSGSGWALEEEIETRCSLLLKGFVERTMLGSHRNMHQRFIERARERGAGQVGEASHAQ</sequence>
<dbReference type="RefSeq" id="XP_033666237.1">
    <property type="nucleotide sequence ID" value="XM_033813092.1"/>
</dbReference>
<proteinExistence type="predicted"/>
<dbReference type="OrthoDB" id="3246050at2759"/>
<dbReference type="EMBL" id="ML993600">
    <property type="protein sequence ID" value="KAF2165348.1"/>
    <property type="molecule type" value="Genomic_DNA"/>
</dbReference>